<evidence type="ECO:0008006" key="4">
    <source>
        <dbReference type="Google" id="ProtNLM"/>
    </source>
</evidence>
<protein>
    <recommendedName>
        <fullName evidence="4">PiggyBac transposable element-derived protein domain-containing protein</fullName>
    </recommendedName>
</protein>
<feature type="compositionally biased region" description="Polar residues" evidence="1">
    <location>
        <begin position="44"/>
        <end position="55"/>
    </location>
</feature>
<dbReference type="EMBL" id="JAIFRP010000831">
    <property type="protein sequence ID" value="KAK2577922.1"/>
    <property type="molecule type" value="Genomic_DNA"/>
</dbReference>
<gene>
    <name evidence="2" type="ORF">KPH14_011867</name>
</gene>
<feature type="region of interest" description="Disordered" evidence="1">
    <location>
        <begin position="1"/>
        <end position="55"/>
    </location>
</feature>
<accession>A0AAD9VLB5</accession>
<evidence type="ECO:0000313" key="3">
    <source>
        <dbReference type="Proteomes" id="UP001258017"/>
    </source>
</evidence>
<name>A0AAD9VLB5_9HYME</name>
<reference evidence="2" key="1">
    <citation type="submission" date="2021-08" db="EMBL/GenBank/DDBJ databases">
        <authorList>
            <person name="Misof B."/>
            <person name="Oliver O."/>
            <person name="Podsiadlowski L."/>
            <person name="Donath A."/>
            <person name="Peters R."/>
            <person name="Mayer C."/>
            <person name="Rust J."/>
            <person name="Gunkel S."/>
            <person name="Lesny P."/>
            <person name="Martin S."/>
            <person name="Oeyen J.P."/>
            <person name="Petersen M."/>
            <person name="Panagiotis P."/>
            <person name="Wilbrandt J."/>
            <person name="Tanja T."/>
        </authorList>
    </citation>
    <scope>NUCLEOTIDE SEQUENCE</scope>
    <source>
        <strain evidence="2">GBR_01_08_01A</strain>
        <tissue evidence="2">Thorax + abdomen</tissue>
    </source>
</reference>
<reference evidence="2" key="2">
    <citation type="journal article" date="2023" name="Commun. Biol.">
        <title>Intrasexual cuticular hydrocarbon dimorphism in a wasp sheds light on hydrocarbon biosynthesis genes in Hymenoptera.</title>
        <authorList>
            <person name="Moris V.C."/>
            <person name="Podsiadlowski L."/>
            <person name="Martin S."/>
            <person name="Oeyen J.P."/>
            <person name="Donath A."/>
            <person name="Petersen M."/>
            <person name="Wilbrandt J."/>
            <person name="Misof B."/>
            <person name="Liedtke D."/>
            <person name="Thamm M."/>
            <person name="Scheiner R."/>
            <person name="Schmitt T."/>
            <person name="Niehuis O."/>
        </authorList>
    </citation>
    <scope>NUCLEOTIDE SEQUENCE</scope>
    <source>
        <strain evidence="2">GBR_01_08_01A</strain>
    </source>
</reference>
<feature type="compositionally biased region" description="Acidic residues" evidence="1">
    <location>
        <begin position="8"/>
        <end position="20"/>
    </location>
</feature>
<evidence type="ECO:0000313" key="2">
    <source>
        <dbReference type="EMBL" id="KAK2577922.1"/>
    </source>
</evidence>
<keyword evidence="3" id="KW-1185">Reference proteome</keyword>
<organism evidence="2 3">
    <name type="scientific">Odynerus spinipes</name>
    <dbReference type="NCBI Taxonomy" id="1348599"/>
    <lineage>
        <taxon>Eukaryota</taxon>
        <taxon>Metazoa</taxon>
        <taxon>Ecdysozoa</taxon>
        <taxon>Arthropoda</taxon>
        <taxon>Hexapoda</taxon>
        <taxon>Insecta</taxon>
        <taxon>Pterygota</taxon>
        <taxon>Neoptera</taxon>
        <taxon>Endopterygota</taxon>
        <taxon>Hymenoptera</taxon>
        <taxon>Apocrita</taxon>
        <taxon>Aculeata</taxon>
        <taxon>Vespoidea</taxon>
        <taxon>Vespidae</taxon>
        <taxon>Eumeninae</taxon>
        <taxon>Odynerus</taxon>
    </lineage>
</organism>
<sequence length="125" mass="13962">MSLHRELDDTENDSSSDDRDEVSGARRRKIRVIDSECDSDTDTAENSQADSSEWISCTESEEIPSRIPFIAGDTTAGPHVPPDKKEPLDFLKLFVTNELVNEIVIETNNYATKKLEGNTLSPYSI</sequence>
<proteinExistence type="predicted"/>
<dbReference type="Proteomes" id="UP001258017">
    <property type="component" value="Unassembled WGS sequence"/>
</dbReference>
<comment type="caution">
    <text evidence="2">The sequence shown here is derived from an EMBL/GenBank/DDBJ whole genome shotgun (WGS) entry which is preliminary data.</text>
</comment>
<evidence type="ECO:0000256" key="1">
    <source>
        <dbReference type="SAM" id="MobiDB-lite"/>
    </source>
</evidence>
<dbReference type="AlphaFoldDB" id="A0AAD9VLB5"/>